<comment type="similarity">
    <text evidence="1">Belongs to the LDH2/MDH2 oxidoreductase family.</text>
</comment>
<dbReference type="PANTHER" id="PTHR11091:SF0">
    <property type="entry name" value="MALATE DEHYDROGENASE"/>
    <property type="match status" value="1"/>
</dbReference>
<dbReference type="Gene3D" id="1.10.1530.10">
    <property type="match status" value="1"/>
</dbReference>
<dbReference type="GO" id="GO:0016491">
    <property type="term" value="F:oxidoreductase activity"/>
    <property type="evidence" value="ECO:0007669"/>
    <property type="project" value="UniProtKB-KW"/>
</dbReference>
<comment type="caution">
    <text evidence="4">The sequence shown here is derived from an EMBL/GenBank/DDBJ whole genome shotgun (WGS) entry which is preliminary data.</text>
</comment>
<dbReference type="InterPro" id="IPR003767">
    <property type="entry name" value="Malate/L-lactate_DH-like"/>
</dbReference>
<dbReference type="AlphaFoldDB" id="A0AAE5GQN5"/>
<dbReference type="Pfam" id="PF02615">
    <property type="entry name" value="Ldh_2"/>
    <property type="match status" value="1"/>
</dbReference>
<dbReference type="InterPro" id="IPR036111">
    <property type="entry name" value="Mal/L-sulfo/L-lacto_DH-like_sf"/>
</dbReference>
<dbReference type="EMBL" id="VTXO01000003">
    <property type="protein sequence ID" value="NOI81074.1"/>
    <property type="molecule type" value="Genomic_DNA"/>
</dbReference>
<dbReference type="Proteomes" id="UP000572722">
    <property type="component" value="Unassembled WGS sequence"/>
</dbReference>
<organism evidence="4 5">
    <name type="scientific">Vibrio tubiashii</name>
    <dbReference type="NCBI Taxonomy" id="29498"/>
    <lineage>
        <taxon>Bacteria</taxon>
        <taxon>Pseudomonadati</taxon>
        <taxon>Pseudomonadota</taxon>
        <taxon>Gammaproteobacteria</taxon>
        <taxon>Vibrionales</taxon>
        <taxon>Vibrionaceae</taxon>
        <taxon>Vibrio</taxon>
        <taxon>Vibrio oreintalis group</taxon>
    </lineage>
</organism>
<evidence type="ECO:0000256" key="3">
    <source>
        <dbReference type="SAM" id="MobiDB-lite"/>
    </source>
</evidence>
<name>A0AAE5GQN5_9VIBR</name>
<protein>
    <submittedName>
        <fullName evidence="4">Ldh family oxidoreductase</fullName>
    </submittedName>
</protein>
<evidence type="ECO:0000313" key="5">
    <source>
        <dbReference type="Proteomes" id="UP000572722"/>
    </source>
</evidence>
<dbReference type="InterPro" id="IPR043144">
    <property type="entry name" value="Mal/L-sulf/L-lact_DH-like_ah"/>
</dbReference>
<keyword evidence="2" id="KW-0560">Oxidoreductase</keyword>
<dbReference type="InterPro" id="IPR043143">
    <property type="entry name" value="Mal/L-sulf/L-lact_DH-like_NADP"/>
</dbReference>
<proteinExistence type="inferred from homology"/>
<feature type="region of interest" description="Disordered" evidence="3">
    <location>
        <begin position="294"/>
        <end position="318"/>
    </location>
</feature>
<dbReference type="Gene3D" id="3.30.1370.60">
    <property type="entry name" value="Hypothetical oxidoreductase yiak, domain 2"/>
    <property type="match status" value="1"/>
</dbReference>
<evidence type="ECO:0000256" key="2">
    <source>
        <dbReference type="ARBA" id="ARBA00023002"/>
    </source>
</evidence>
<sequence>MHKVHVEALSGAIAGKLRLLGLSETHIHDVVDGLIVPSLRGVDTHGFRLFSTYLSELEGGRSKAKPNIQIDRVLPALAQMDADGALGIVAGSEAVRLLMEMASEQGIAAVFVKNSNHFGAASNYSLKAAKAGFMTFCCSNADALVAPFNGDKALFGTNPMSFAVTTDKDAFCLDMATSQVSYSKVKQHLKQSMPVHCSWAIEDASAASGIRALLPLGGYKGQGLAAMVSILAGLLNGAPDDEHMAHFYAEPFDTPNNVGHFLFAINHRALMSASEFDARLERFLDSIRATAPRGSEPVRVAGDLERDTQESREKEGIPLSEEEYQLYLRLQREVQ</sequence>
<reference evidence="4 5" key="1">
    <citation type="submission" date="2019-08" db="EMBL/GenBank/DDBJ databases">
        <title>Draft genome sequencing and comparative genomics of hatchery-associated Vibrios.</title>
        <authorList>
            <person name="Kehlet-Delgado H."/>
            <person name="Mueller R.S."/>
        </authorList>
    </citation>
    <scope>NUCLEOTIDE SEQUENCE [LARGE SCALE GENOMIC DNA]</scope>
    <source>
        <strain evidence="4 5">01-65-5-1</strain>
    </source>
</reference>
<accession>A0AAE5GQN5</accession>
<feature type="compositionally biased region" description="Basic and acidic residues" evidence="3">
    <location>
        <begin position="302"/>
        <end position="316"/>
    </location>
</feature>
<dbReference type="PANTHER" id="PTHR11091">
    <property type="entry name" value="OXIDOREDUCTASE-RELATED"/>
    <property type="match status" value="1"/>
</dbReference>
<dbReference type="SUPFAM" id="SSF89733">
    <property type="entry name" value="L-sulfolactate dehydrogenase-like"/>
    <property type="match status" value="1"/>
</dbReference>
<gene>
    <name evidence="4" type="ORF">F0237_10415</name>
</gene>
<dbReference type="RefSeq" id="WP_171321943.1">
    <property type="nucleotide sequence ID" value="NZ_VTXO01000003.1"/>
</dbReference>
<evidence type="ECO:0000313" key="4">
    <source>
        <dbReference type="EMBL" id="NOI81074.1"/>
    </source>
</evidence>
<evidence type="ECO:0000256" key="1">
    <source>
        <dbReference type="ARBA" id="ARBA00006056"/>
    </source>
</evidence>